<evidence type="ECO:0000256" key="1">
    <source>
        <dbReference type="SAM" id="Phobius"/>
    </source>
</evidence>
<reference evidence="2 3" key="1">
    <citation type="submission" date="2017-06" db="EMBL/GenBank/DDBJ databases">
        <authorList>
            <person name="Kim H.J."/>
            <person name="Triplett B.A."/>
        </authorList>
    </citation>
    <scope>NUCLEOTIDE SEQUENCE [LARGE SCALE GENOMIC DNA]</scope>
    <source>
        <strain evidence="2 3">SCA</strain>
    </source>
</reference>
<dbReference type="SUPFAM" id="SSF69322">
    <property type="entry name" value="Tricorn protease domain 2"/>
    <property type="match status" value="1"/>
</dbReference>
<keyword evidence="1" id="KW-0812">Transmembrane</keyword>
<gene>
    <name evidence="2" type="ORF">SAMN05446037_1003158</name>
</gene>
<dbReference type="InterPro" id="IPR014441">
    <property type="entry name" value="UCP006425_b-propeller"/>
</dbReference>
<dbReference type="RefSeq" id="WP_089281642.1">
    <property type="nucleotide sequence ID" value="NZ_FZOJ01000003.1"/>
</dbReference>
<dbReference type="Proteomes" id="UP000198304">
    <property type="component" value="Unassembled WGS sequence"/>
</dbReference>
<dbReference type="InterPro" id="IPR019198">
    <property type="entry name" value="Beta_propeller_containing"/>
</dbReference>
<organism evidence="2 3">
    <name type="scientific">Anaerovirgula multivorans</name>
    <dbReference type="NCBI Taxonomy" id="312168"/>
    <lineage>
        <taxon>Bacteria</taxon>
        <taxon>Bacillati</taxon>
        <taxon>Bacillota</taxon>
        <taxon>Clostridia</taxon>
        <taxon>Peptostreptococcales</taxon>
        <taxon>Natronincolaceae</taxon>
        <taxon>Anaerovirgula</taxon>
    </lineage>
</organism>
<dbReference type="OrthoDB" id="9778998at2"/>
<keyword evidence="3" id="KW-1185">Reference proteome</keyword>
<evidence type="ECO:0000313" key="2">
    <source>
        <dbReference type="EMBL" id="SNS05324.1"/>
    </source>
</evidence>
<dbReference type="AlphaFoldDB" id="A0A239BE02"/>
<dbReference type="EMBL" id="FZOJ01000003">
    <property type="protein sequence ID" value="SNS05324.1"/>
    <property type="molecule type" value="Genomic_DNA"/>
</dbReference>
<keyword evidence="1" id="KW-1133">Transmembrane helix</keyword>
<dbReference type="Pfam" id="PF09826">
    <property type="entry name" value="Beta_propel"/>
    <property type="match status" value="1"/>
</dbReference>
<feature type="transmembrane region" description="Helical" evidence="1">
    <location>
        <begin position="7"/>
        <end position="25"/>
    </location>
</feature>
<keyword evidence="1" id="KW-0472">Membrane</keyword>
<dbReference type="PIRSF" id="PIRSF006425">
    <property type="entry name" value="UCP006425_WD40"/>
    <property type="match status" value="1"/>
</dbReference>
<evidence type="ECO:0000313" key="3">
    <source>
        <dbReference type="Proteomes" id="UP000198304"/>
    </source>
</evidence>
<accession>A0A239BE02</accession>
<proteinExistence type="predicted"/>
<sequence length="661" mass="75413">MKRRGYILPIVFGFFSMFLVAYGFTHSDITVDHVNSLQTVDNVNDLPTIGSLENFKLLLEEYDEQQELYFADDLMFGLSVDISRDSGSFKESTALQDSASGGDYSSTNVQVQGVDEADIVKTDGKYIYQINDREIIIIDTQTPAKLEVINKIAIDDKTFQPTEMYLGDSYLAVIGYSYDSIKIPQPIIYDSAEPASERAMIASYYPTNTVHMKLYDIKDKKNVKKEREIALEGSYVSSRLINDNIYVVTNNNIGYRIMESKDSAELTPHYKDSLLGDEIEKVDFKDIRYFPDAIEPNYITIMGLNLGNFKNKATIYTYLGRGENIYASLENLYIAVNKYEYTDQTTSLLAPRERVPAYTNDTEIYKFELNKGEVQYQNKGKVPGRILNQFSMDENQGYFRIATTTGNIWRTDEFTSKNNVYILDQQMKITGRLEDIAPTERIYAMRFMGNRGYMVTFRETDPFYVIDLEDPQAPKILGYLKIPGYSDYLHPYDENHIIGFGKEVVETKGNTLQAGMKVAVFDVQNVNQPIEKFKVEIGDRGTESPLLTDHKALLFSKEKNLLAFPVTIVENKSGTPNEWGQFAFQGAYIYHLDMTDGFNLKGGITHLAEEDYQKAGSYWYDSEKNVSRVLYIGDQIYTLSNAKIKAHQLSTMNLTSEILLK</sequence>
<protein>
    <submittedName>
        <fullName evidence="2">Secreted protein containing C-terminal beta-propeller domain</fullName>
    </submittedName>
</protein>
<name>A0A239BE02_9FIRM</name>